<evidence type="ECO:0000259" key="1">
    <source>
        <dbReference type="Pfam" id="PF03972"/>
    </source>
</evidence>
<keyword evidence="4" id="KW-1185">Reference proteome</keyword>
<dbReference type="PANTHER" id="PTHR16943">
    <property type="entry name" value="2-METHYLCITRATE DEHYDRATASE-RELATED"/>
    <property type="match status" value="1"/>
</dbReference>
<dbReference type="Pfam" id="PF19305">
    <property type="entry name" value="MmgE_PrpD_C"/>
    <property type="match status" value="1"/>
</dbReference>
<protein>
    <submittedName>
        <fullName evidence="3">MmgE/PrpD family protein</fullName>
    </submittedName>
</protein>
<evidence type="ECO:0000259" key="2">
    <source>
        <dbReference type="Pfam" id="PF19305"/>
    </source>
</evidence>
<proteinExistence type="predicted"/>
<evidence type="ECO:0000313" key="3">
    <source>
        <dbReference type="EMBL" id="MBV7265209.1"/>
    </source>
</evidence>
<dbReference type="InterPro" id="IPR045337">
    <property type="entry name" value="MmgE_PrpD_C"/>
</dbReference>
<organism evidence="3 4">
    <name type="scientific">Erythrobacter ani</name>
    <dbReference type="NCBI Taxonomy" id="2827235"/>
    <lineage>
        <taxon>Bacteria</taxon>
        <taxon>Pseudomonadati</taxon>
        <taxon>Pseudomonadota</taxon>
        <taxon>Alphaproteobacteria</taxon>
        <taxon>Sphingomonadales</taxon>
        <taxon>Erythrobacteraceae</taxon>
        <taxon>Erythrobacter/Porphyrobacter group</taxon>
        <taxon>Erythrobacter</taxon>
    </lineage>
</organism>
<dbReference type="RefSeq" id="WP_218315697.1">
    <property type="nucleotide sequence ID" value="NZ_JAGSPB010000001.1"/>
</dbReference>
<sequence length="433" mass="45117">MSATVDILAFASARHTLPAQVRGDALRLLGDTLGGGAAGAKSTEAAKLMQAVRGFGTDPQARLLSGGHAPAASAAFFNGFAIHCLEWDAVHEGAVVHALSVVTAALLAQADQRGGCDPDVFLTALAVGVDVASGLGIAATGPMQFFRPATAGVIGAALAAARLAELPPEKFADVMGLAYSFVSGTMQAHVEASIALPLQIANAARAAITAVALVEGGLDGPHDVLDGQFGYHNLIEPLDLARYTADLGNVWRISEVAIKPFPSGRASHGALGELNVLHRNGLRLADVDKVELFAPPLIQRLVGRPYKPDMSAAYARLCLPILAPLMLRDGVIDPATFDGDTLHDPALVELAQHVSVELDDNPDGNAMAPQRLVVTTCNGQAFEHAITANLGSIANPMDADQSAAKYDLCRRLAEPDADSRLFDDPLAYATEPK</sequence>
<evidence type="ECO:0000313" key="4">
    <source>
        <dbReference type="Proteomes" id="UP000699975"/>
    </source>
</evidence>
<gene>
    <name evidence="3" type="ORF">KCG45_03395</name>
</gene>
<feature type="domain" description="MmgE/PrpD N-terminal" evidence="1">
    <location>
        <begin position="16"/>
        <end position="234"/>
    </location>
</feature>
<accession>A0ABS6SKP1</accession>
<comment type="caution">
    <text evidence="3">The sequence shown here is derived from an EMBL/GenBank/DDBJ whole genome shotgun (WGS) entry which is preliminary data.</text>
</comment>
<name>A0ABS6SKP1_9SPHN</name>
<dbReference type="InterPro" id="IPR045336">
    <property type="entry name" value="MmgE_PrpD_N"/>
</dbReference>
<dbReference type="Proteomes" id="UP000699975">
    <property type="component" value="Unassembled WGS sequence"/>
</dbReference>
<dbReference type="InterPro" id="IPR005656">
    <property type="entry name" value="MmgE_PrpD"/>
</dbReference>
<dbReference type="EMBL" id="JAGSPB010000001">
    <property type="protein sequence ID" value="MBV7265209.1"/>
    <property type="molecule type" value="Genomic_DNA"/>
</dbReference>
<dbReference type="PANTHER" id="PTHR16943:SF8">
    <property type="entry name" value="2-METHYLCITRATE DEHYDRATASE"/>
    <property type="match status" value="1"/>
</dbReference>
<feature type="domain" description="MmgE/PrpD C-terminal" evidence="2">
    <location>
        <begin position="261"/>
        <end position="409"/>
    </location>
</feature>
<dbReference type="Pfam" id="PF03972">
    <property type="entry name" value="MmgE_PrpD_N"/>
    <property type="match status" value="1"/>
</dbReference>
<reference evidence="3 4" key="1">
    <citation type="submission" date="2021-04" db="EMBL/GenBank/DDBJ databases">
        <authorList>
            <person name="Pira H."/>
            <person name="Risdian C."/>
            <person name="Wink J."/>
        </authorList>
    </citation>
    <scope>NUCLEOTIDE SEQUENCE [LARGE SCALE GENOMIC DNA]</scope>
    <source>
        <strain evidence="3 4">WH131</strain>
    </source>
</reference>